<gene>
    <name evidence="2" type="primary">galE</name>
    <name evidence="2" type="ORF">Airi02_030440</name>
</gene>
<keyword evidence="3" id="KW-1185">Reference proteome</keyword>
<sequence>MSRIVITGGCGFLGGHLVDRLVGQGTDVTVYDMAPPPPDREIGPGRVRHVVGDVRDAGTLASAITADTEIVYHLSAVVGVDRYLSRPLDVIDTNVMGTRNVLRRALDVGAKVLLASTSEVYGRNPAVPWSEGSDRVLGATSAERWSYSSSKALAEHLTYAFMRQAGLRATIVRYFNLYGPRQRPSYVISRSVHRVLNGLPPIRYDDGRQTRCFTYVADAVAGTVMAAESGRADGECLNIGSDRETPIGEAIDLVCRLAGANAEPLAFDTAARLGDGYEDVPRRIPDTAKAGRLLGWRCETSLHDGLVKTIEWARRSPWWRESPVPDRQAG</sequence>
<proteinExistence type="predicted"/>
<dbReference type="Pfam" id="PF01370">
    <property type="entry name" value="Epimerase"/>
    <property type="match status" value="1"/>
</dbReference>
<name>A0A9W6VYQ6_9ACTN</name>
<comment type="caution">
    <text evidence="2">The sequence shown here is derived from an EMBL/GenBank/DDBJ whole genome shotgun (WGS) entry which is preliminary data.</text>
</comment>
<protein>
    <submittedName>
        <fullName evidence="2">UDP-glucose 4-epimerase</fullName>
    </submittedName>
</protein>
<dbReference type="AlphaFoldDB" id="A0A9W6VYQ6"/>
<reference evidence="2" key="1">
    <citation type="submission" date="2023-03" db="EMBL/GenBank/DDBJ databases">
        <title>Actinoallomurus iriomotensis NBRC 103684.</title>
        <authorList>
            <person name="Ichikawa N."/>
            <person name="Sato H."/>
            <person name="Tonouchi N."/>
        </authorList>
    </citation>
    <scope>NUCLEOTIDE SEQUENCE</scope>
    <source>
        <strain evidence="2">NBRC 103684</strain>
    </source>
</reference>
<organism evidence="2 3">
    <name type="scientific">Actinoallomurus iriomotensis</name>
    <dbReference type="NCBI Taxonomy" id="478107"/>
    <lineage>
        <taxon>Bacteria</taxon>
        <taxon>Bacillati</taxon>
        <taxon>Actinomycetota</taxon>
        <taxon>Actinomycetes</taxon>
        <taxon>Streptosporangiales</taxon>
        <taxon>Thermomonosporaceae</taxon>
        <taxon>Actinoallomurus</taxon>
    </lineage>
</organism>
<dbReference type="Proteomes" id="UP001165074">
    <property type="component" value="Unassembled WGS sequence"/>
</dbReference>
<evidence type="ECO:0000313" key="2">
    <source>
        <dbReference type="EMBL" id="GLY85115.1"/>
    </source>
</evidence>
<dbReference type="InterPro" id="IPR036291">
    <property type="entry name" value="NAD(P)-bd_dom_sf"/>
</dbReference>
<feature type="domain" description="NAD-dependent epimerase/dehydratase" evidence="1">
    <location>
        <begin position="4"/>
        <end position="240"/>
    </location>
</feature>
<evidence type="ECO:0000313" key="3">
    <source>
        <dbReference type="Proteomes" id="UP001165074"/>
    </source>
</evidence>
<dbReference type="PANTHER" id="PTHR43245:SF13">
    <property type="entry name" value="UDP-D-APIOSE_UDP-D-XYLOSE SYNTHASE 2"/>
    <property type="match status" value="1"/>
</dbReference>
<dbReference type="EMBL" id="BSTK01000004">
    <property type="protein sequence ID" value="GLY85115.1"/>
    <property type="molecule type" value="Genomic_DNA"/>
</dbReference>
<dbReference type="PANTHER" id="PTHR43245">
    <property type="entry name" value="BIFUNCTIONAL POLYMYXIN RESISTANCE PROTEIN ARNA"/>
    <property type="match status" value="1"/>
</dbReference>
<accession>A0A9W6VYQ6</accession>
<dbReference type="InterPro" id="IPR001509">
    <property type="entry name" value="Epimerase_deHydtase"/>
</dbReference>
<dbReference type="Gene3D" id="3.40.50.720">
    <property type="entry name" value="NAD(P)-binding Rossmann-like Domain"/>
    <property type="match status" value="1"/>
</dbReference>
<dbReference type="SUPFAM" id="SSF51735">
    <property type="entry name" value="NAD(P)-binding Rossmann-fold domains"/>
    <property type="match status" value="1"/>
</dbReference>
<dbReference type="InterPro" id="IPR050177">
    <property type="entry name" value="Lipid_A_modif_metabolic_enz"/>
</dbReference>
<dbReference type="RefSeq" id="WP_285571717.1">
    <property type="nucleotide sequence ID" value="NZ_BSTK01000004.1"/>
</dbReference>
<evidence type="ECO:0000259" key="1">
    <source>
        <dbReference type="Pfam" id="PF01370"/>
    </source>
</evidence>